<keyword evidence="3" id="KW-1185">Reference proteome</keyword>
<evidence type="ECO:0000313" key="3">
    <source>
        <dbReference type="Proteomes" id="UP000831460"/>
    </source>
</evidence>
<evidence type="ECO:0000256" key="1">
    <source>
        <dbReference type="ARBA" id="ARBA00022729"/>
    </source>
</evidence>
<accession>A0ABY4BNR7</accession>
<name>A0ABY4BNR7_9FLAO</name>
<dbReference type="SUPFAM" id="SSF89392">
    <property type="entry name" value="Prokaryotic lipoproteins and lipoprotein localization factors"/>
    <property type="match status" value="1"/>
</dbReference>
<gene>
    <name evidence="2" type="ORF">MTP09_13165</name>
</gene>
<proteinExistence type="predicted"/>
<dbReference type="InterPro" id="IPR004564">
    <property type="entry name" value="OM_lipoprot_carrier_LolA-like"/>
</dbReference>
<keyword evidence="2" id="KW-0449">Lipoprotein</keyword>
<dbReference type="RefSeq" id="WP_243548856.1">
    <property type="nucleotide sequence ID" value="NZ_CP094532.1"/>
</dbReference>
<dbReference type="PANTHER" id="PTHR35869">
    <property type="entry name" value="OUTER-MEMBRANE LIPOPROTEIN CARRIER PROTEIN"/>
    <property type="match status" value="1"/>
</dbReference>
<keyword evidence="1" id="KW-0732">Signal</keyword>
<reference evidence="2 3" key="1">
    <citation type="submission" date="2022-03" db="EMBL/GenBank/DDBJ databases">
        <title>Chryseobacterium sp. isolated from particulate matters in swine house.</title>
        <authorList>
            <person name="Won M."/>
            <person name="Kim S.-J."/>
            <person name="Kwon S.-W."/>
        </authorList>
    </citation>
    <scope>NUCLEOTIDE SEQUENCE [LARGE SCALE GENOMIC DNA]</scope>
    <source>
        <strain evidence="2 3">SC2-2</strain>
    </source>
</reference>
<protein>
    <submittedName>
        <fullName evidence="2">Outer membrane lipoprotein carrier protein LolA</fullName>
    </submittedName>
</protein>
<sequence>MKKHIAVVLVFLSVFGFSQTKMSDAEVKSFVAKVSSENKNMQSLQSDFVQTKKMDFLNKDIVTSGKMALKTPNQLSWKYTKPYQYSVVFQNNKIYINDQGKKSSVDAKSKMFEKINKLIVGTSGGNLFNDPEFTVQYFKNGSNKIARFTPKSAQLLRYIKQVDLTFAENQTTVSQVNMLEASGDTTTITFKNTKINAAIPAEAFSL</sequence>
<dbReference type="EMBL" id="CP094532">
    <property type="protein sequence ID" value="UOE40838.1"/>
    <property type="molecule type" value="Genomic_DNA"/>
</dbReference>
<organism evidence="2 3">
    <name type="scientific">Chryseobacterium suipulveris</name>
    <dbReference type="NCBI Taxonomy" id="2929800"/>
    <lineage>
        <taxon>Bacteria</taxon>
        <taxon>Pseudomonadati</taxon>
        <taxon>Bacteroidota</taxon>
        <taxon>Flavobacteriia</taxon>
        <taxon>Flavobacteriales</taxon>
        <taxon>Weeksellaceae</taxon>
        <taxon>Chryseobacterium group</taxon>
        <taxon>Chryseobacterium</taxon>
    </lineage>
</organism>
<dbReference type="Pfam" id="PF03548">
    <property type="entry name" value="LolA"/>
    <property type="match status" value="1"/>
</dbReference>
<dbReference type="InterPro" id="IPR029046">
    <property type="entry name" value="LolA/LolB/LppX"/>
</dbReference>
<dbReference type="PANTHER" id="PTHR35869:SF1">
    <property type="entry name" value="OUTER-MEMBRANE LIPOPROTEIN CARRIER PROTEIN"/>
    <property type="match status" value="1"/>
</dbReference>
<evidence type="ECO:0000313" key="2">
    <source>
        <dbReference type="EMBL" id="UOE40838.1"/>
    </source>
</evidence>
<dbReference type="Gene3D" id="2.50.20.10">
    <property type="entry name" value="Lipoprotein localisation LolA/LolB/LppX"/>
    <property type="match status" value="1"/>
</dbReference>
<dbReference type="CDD" id="cd16325">
    <property type="entry name" value="LolA"/>
    <property type="match status" value="1"/>
</dbReference>
<dbReference type="Proteomes" id="UP000831460">
    <property type="component" value="Chromosome"/>
</dbReference>